<protein>
    <recommendedName>
        <fullName evidence="3">F-box domain-containing protein</fullName>
    </recommendedName>
</protein>
<evidence type="ECO:0000313" key="1">
    <source>
        <dbReference type="EMBL" id="KAL1875135.1"/>
    </source>
</evidence>
<dbReference type="EMBL" id="JAZHXJ010000096">
    <property type="protein sequence ID" value="KAL1875135.1"/>
    <property type="molecule type" value="Genomic_DNA"/>
</dbReference>
<accession>A0ABR3XH92</accession>
<evidence type="ECO:0000313" key="2">
    <source>
        <dbReference type="Proteomes" id="UP001586593"/>
    </source>
</evidence>
<sequence>MALLELPPELLCMILGCLGSEFFRQDVSRLAVSRKWYYFARNSLLRDLRLSEISLRKFTSDEAILTLCKAHVSVVVISLEGHQNPNPLWTLEAGEISTNVPEPDEWTNELNYSLEKLADMLRHAPGLRHLGLKAGPERPDLGWGREGYLMIKPLSDLLSMRHLTSLDFDIAGSYPRSRACDLGIHLCRSINALLPSLRRLRCRMDAVCEDLLDPPTPDSYLLLKEVIVNLSLSELSDDITSYRYPVCCTTASSTTFLEMRDMLIDRATTLSQRLLNPQTVRVIWHELPSLTRYAWDAIAAQRIQLGPGTKWDAEGWVVDDVEQEDETDLFDSDSPSPPQIGF</sequence>
<reference evidence="1 2" key="1">
    <citation type="journal article" date="2024" name="Commun. Biol.">
        <title>Comparative genomic analysis of thermophilic fungi reveals convergent evolutionary adaptations and gene losses.</title>
        <authorList>
            <person name="Steindorff A.S."/>
            <person name="Aguilar-Pontes M.V."/>
            <person name="Robinson A.J."/>
            <person name="Andreopoulos B."/>
            <person name="LaButti K."/>
            <person name="Kuo A."/>
            <person name="Mondo S."/>
            <person name="Riley R."/>
            <person name="Otillar R."/>
            <person name="Haridas S."/>
            <person name="Lipzen A."/>
            <person name="Grimwood J."/>
            <person name="Schmutz J."/>
            <person name="Clum A."/>
            <person name="Reid I.D."/>
            <person name="Moisan M.C."/>
            <person name="Butler G."/>
            <person name="Nguyen T.T.M."/>
            <person name="Dewar K."/>
            <person name="Conant G."/>
            <person name="Drula E."/>
            <person name="Henrissat B."/>
            <person name="Hansel C."/>
            <person name="Singer S."/>
            <person name="Hutchinson M.I."/>
            <person name="de Vries R.P."/>
            <person name="Natvig D.O."/>
            <person name="Powell A.J."/>
            <person name="Tsang A."/>
            <person name="Grigoriev I.V."/>
        </authorList>
    </citation>
    <scope>NUCLEOTIDE SEQUENCE [LARGE SCALE GENOMIC DNA]</scope>
    <source>
        <strain evidence="1 2">ATCC 24622</strain>
    </source>
</reference>
<comment type="caution">
    <text evidence="1">The sequence shown here is derived from an EMBL/GenBank/DDBJ whole genome shotgun (WGS) entry which is preliminary data.</text>
</comment>
<keyword evidence="2" id="KW-1185">Reference proteome</keyword>
<evidence type="ECO:0008006" key="3">
    <source>
        <dbReference type="Google" id="ProtNLM"/>
    </source>
</evidence>
<organism evidence="1 2">
    <name type="scientific">Phialemonium thermophilum</name>
    <dbReference type="NCBI Taxonomy" id="223376"/>
    <lineage>
        <taxon>Eukaryota</taxon>
        <taxon>Fungi</taxon>
        <taxon>Dikarya</taxon>
        <taxon>Ascomycota</taxon>
        <taxon>Pezizomycotina</taxon>
        <taxon>Sordariomycetes</taxon>
        <taxon>Sordariomycetidae</taxon>
        <taxon>Cephalothecales</taxon>
        <taxon>Cephalothecaceae</taxon>
        <taxon>Phialemonium</taxon>
    </lineage>
</organism>
<proteinExistence type="predicted"/>
<gene>
    <name evidence="1" type="ORF">VTK73DRAFT_10272</name>
</gene>
<dbReference type="Proteomes" id="UP001586593">
    <property type="component" value="Unassembled WGS sequence"/>
</dbReference>
<name>A0ABR3XH92_9PEZI</name>